<organism evidence="2 3">
    <name type="scientific">Acyrthosiphon pisum</name>
    <name type="common">Pea aphid</name>
    <dbReference type="NCBI Taxonomy" id="7029"/>
    <lineage>
        <taxon>Eukaryota</taxon>
        <taxon>Metazoa</taxon>
        <taxon>Ecdysozoa</taxon>
        <taxon>Arthropoda</taxon>
        <taxon>Hexapoda</taxon>
        <taxon>Insecta</taxon>
        <taxon>Pterygota</taxon>
        <taxon>Neoptera</taxon>
        <taxon>Paraneoptera</taxon>
        <taxon>Hemiptera</taxon>
        <taxon>Sternorrhyncha</taxon>
        <taxon>Aphidomorpha</taxon>
        <taxon>Aphidoidea</taxon>
        <taxon>Aphididae</taxon>
        <taxon>Macrosiphini</taxon>
        <taxon>Acyrthosiphon</taxon>
    </lineage>
</organism>
<keyword evidence="3" id="KW-1185">Reference proteome</keyword>
<evidence type="ECO:0000256" key="1">
    <source>
        <dbReference type="SAM" id="Phobius"/>
    </source>
</evidence>
<name>A0A8R2H3T5_ACYPI</name>
<dbReference type="AlphaFoldDB" id="A0A8R2H3T5"/>
<sequence length="96" mass="10842">MVEHGVIDTNIKHDKPADEMLSDCIQCICVVTFLLVFGQAMELLLWLPTLICRLAIFWSTKIIDIKSSEEDKTNLCYLEFPDSNSGCMGALNLMSR</sequence>
<protein>
    <submittedName>
        <fullName evidence="2">Uncharacterized protein</fullName>
    </submittedName>
</protein>
<feature type="transmembrane region" description="Helical" evidence="1">
    <location>
        <begin position="20"/>
        <end position="37"/>
    </location>
</feature>
<dbReference type="GeneID" id="103308699"/>
<reference evidence="3" key="1">
    <citation type="submission" date="2010-06" db="EMBL/GenBank/DDBJ databases">
        <authorList>
            <person name="Jiang H."/>
            <person name="Abraham K."/>
            <person name="Ali S."/>
            <person name="Alsbrooks S.L."/>
            <person name="Anim B.N."/>
            <person name="Anosike U.S."/>
            <person name="Attaway T."/>
            <person name="Bandaranaike D.P."/>
            <person name="Battles P.K."/>
            <person name="Bell S.N."/>
            <person name="Bell A.V."/>
            <person name="Beltran B."/>
            <person name="Bickham C."/>
            <person name="Bustamante Y."/>
            <person name="Caleb T."/>
            <person name="Canada A."/>
            <person name="Cardenas V."/>
            <person name="Carter K."/>
            <person name="Chacko J."/>
            <person name="Chandrabose M.N."/>
            <person name="Chavez D."/>
            <person name="Chavez A."/>
            <person name="Chen L."/>
            <person name="Chu H.-S."/>
            <person name="Claassen K.J."/>
            <person name="Cockrell R."/>
            <person name="Collins M."/>
            <person name="Cooper J.A."/>
            <person name="Cree A."/>
            <person name="Curry S.M."/>
            <person name="Da Y."/>
            <person name="Dao M.D."/>
            <person name="Das B."/>
            <person name="Davila M.-L."/>
            <person name="Davy-Carroll L."/>
            <person name="Denson S."/>
            <person name="Dinh H."/>
            <person name="Ebong V.E."/>
            <person name="Edwards J.R."/>
            <person name="Egan A."/>
            <person name="El-Daye J."/>
            <person name="Escobedo L."/>
            <person name="Fernandez S."/>
            <person name="Fernando P.R."/>
            <person name="Flagg N."/>
            <person name="Forbes L.D."/>
            <person name="Fowler R.G."/>
            <person name="Fu Q."/>
            <person name="Gabisi R.A."/>
            <person name="Ganer J."/>
            <person name="Garbino Pronczuk A."/>
            <person name="Garcia R.M."/>
            <person name="Garner T."/>
            <person name="Garrett T.E."/>
            <person name="Gonzalez D.A."/>
            <person name="Hamid H."/>
            <person name="Hawkins E.S."/>
            <person name="Hirani K."/>
            <person name="Hogues M.E."/>
            <person name="Hollins B."/>
            <person name="Hsiao C.-H."/>
            <person name="Jabil R."/>
            <person name="James M.L."/>
            <person name="Jhangiani S.N."/>
            <person name="Johnson B."/>
            <person name="Johnson Q."/>
            <person name="Joshi V."/>
            <person name="Kalu J.B."/>
            <person name="Kam C."/>
            <person name="Kashfia A."/>
            <person name="Keebler J."/>
            <person name="Kisamo H."/>
            <person name="Kovar C.L."/>
            <person name="Lago L.A."/>
            <person name="Lai C.-Y."/>
            <person name="Laidlaw J."/>
            <person name="Lara F."/>
            <person name="Le T.-K."/>
            <person name="Lee S.L."/>
            <person name="Legall F.H."/>
            <person name="Lemon S.J."/>
            <person name="Lewis L.R."/>
            <person name="Li B."/>
            <person name="Liu Y."/>
            <person name="Liu Y.-S."/>
            <person name="Lopez J."/>
            <person name="Lozado R.J."/>
            <person name="Lu J."/>
            <person name="Madu R.C."/>
            <person name="Maheshwari M."/>
            <person name="Maheshwari R."/>
            <person name="Malloy K."/>
            <person name="Martinez E."/>
            <person name="Mathew T."/>
            <person name="Mercado I.C."/>
            <person name="Mercado C."/>
            <person name="Meyer B."/>
            <person name="Montgomery K."/>
            <person name="Morgan M.B."/>
            <person name="Munidasa M."/>
            <person name="Nazareth L.V."/>
            <person name="Nelson J."/>
            <person name="Ng B.M."/>
            <person name="Nguyen N.B."/>
            <person name="Nguyen P.Q."/>
            <person name="Nguyen T."/>
            <person name="Obregon M."/>
            <person name="Okwuonu G.O."/>
            <person name="Onwere C.G."/>
            <person name="Orozco G."/>
            <person name="Parra A."/>
            <person name="Patel S."/>
            <person name="Patil S."/>
            <person name="Perez A."/>
            <person name="Perez Y."/>
            <person name="Pham C."/>
            <person name="Primus E.L."/>
            <person name="Pu L.-L."/>
            <person name="Puazo M."/>
            <person name="Qin X."/>
            <person name="Quiroz J.B."/>
            <person name="Reese J."/>
            <person name="Richards S."/>
            <person name="Rives C.M."/>
            <person name="Robberts R."/>
            <person name="Ruiz S.J."/>
            <person name="Ruiz M.J."/>
            <person name="Santibanez J."/>
            <person name="Schneider B.W."/>
            <person name="Sisson I."/>
            <person name="Smith M."/>
            <person name="Sodergren E."/>
            <person name="Song X.-Z."/>
            <person name="Song B.B."/>
            <person name="Summersgill H."/>
            <person name="Thelus R."/>
            <person name="Thornton R.D."/>
            <person name="Trejos Z.Y."/>
            <person name="Usmani K."/>
            <person name="Vattathil S."/>
            <person name="Villasana D."/>
            <person name="Walker D.L."/>
            <person name="Wang S."/>
            <person name="Wang K."/>
            <person name="White C.S."/>
            <person name="Williams A.C."/>
            <person name="Williamson J."/>
            <person name="Wilson K."/>
            <person name="Woghiren I.O."/>
            <person name="Woodworth J.R."/>
            <person name="Worley K.C."/>
            <person name="Wright R.A."/>
            <person name="Wu W."/>
            <person name="Young L."/>
            <person name="Zhang L."/>
            <person name="Zhang J."/>
            <person name="Zhu Y."/>
            <person name="Muzny D.M."/>
            <person name="Weinstock G."/>
            <person name="Gibbs R.A."/>
        </authorList>
    </citation>
    <scope>NUCLEOTIDE SEQUENCE [LARGE SCALE GENOMIC DNA]</scope>
    <source>
        <strain evidence="3">LSR1</strain>
    </source>
</reference>
<dbReference type="EnsemblMetazoa" id="XM_016802553.2">
    <property type="protein sequence ID" value="XP_016658042.1"/>
    <property type="gene ID" value="LOC103308699"/>
</dbReference>
<dbReference type="KEGG" id="api:103308699"/>
<keyword evidence="1" id="KW-1133">Transmembrane helix</keyword>
<keyword evidence="1" id="KW-0472">Membrane</keyword>
<proteinExistence type="predicted"/>
<accession>A0A8R2H3T5</accession>
<reference evidence="2" key="2">
    <citation type="submission" date="2022-06" db="UniProtKB">
        <authorList>
            <consortium name="EnsemblMetazoa"/>
        </authorList>
    </citation>
    <scope>IDENTIFICATION</scope>
</reference>
<dbReference type="RefSeq" id="XP_016658042.1">
    <property type="nucleotide sequence ID" value="XM_016802553.2"/>
</dbReference>
<evidence type="ECO:0000313" key="3">
    <source>
        <dbReference type="Proteomes" id="UP000007819"/>
    </source>
</evidence>
<keyword evidence="1" id="KW-0812">Transmembrane</keyword>
<dbReference type="OrthoDB" id="10265409at2759"/>
<evidence type="ECO:0000313" key="2">
    <source>
        <dbReference type="EnsemblMetazoa" id="XP_016658042.1"/>
    </source>
</evidence>
<dbReference type="Proteomes" id="UP000007819">
    <property type="component" value="Chromosome X"/>
</dbReference>